<proteinExistence type="inferred from homology"/>
<dbReference type="RefSeq" id="WP_012857665.1">
    <property type="nucleotide sequence ID" value="NC_013512.1"/>
</dbReference>
<keyword evidence="7" id="KW-1185">Reference proteome</keyword>
<evidence type="ECO:0000256" key="4">
    <source>
        <dbReference type="SAM" id="SignalP"/>
    </source>
</evidence>
<dbReference type="Proteomes" id="UP000002222">
    <property type="component" value="Chromosome"/>
</dbReference>
<dbReference type="GO" id="GO:0030288">
    <property type="term" value="C:outer membrane-bounded periplasmic space"/>
    <property type="evidence" value="ECO:0007669"/>
    <property type="project" value="UniProtKB-ARBA"/>
</dbReference>
<feature type="signal peptide" evidence="4">
    <location>
        <begin position="1"/>
        <end position="17"/>
    </location>
</feature>
<dbReference type="InterPro" id="IPR039424">
    <property type="entry name" value="SBP_5"/>
</dbReference>
<dbReference type="Gene3D" id="3.10.105.10">
    <property type="entry name" value="Dipeptide-binding Protein, Domain 3"/>
    <property type="match status" value="1"/>
</dbReference>
<evidence type="ECO:0000313" key="6">
    <source>
        <dbReference type="EMBL" id="ACZ12917.1"/>
    </source>
</evidence>
<evidence type="ECO:0000256" key="2">
    <source>
        <dbReference type="ARBA" id="ARBA00022448"/>
    </source>
</evidence>
<organism evidence="6 7">
    <name type="scientific">Sulfurospirillum deleyianum (strain ATCC 51133 / DSM 6946 / 5175)</name>
    <dbReference type="NCBI Taxonomy" id="525898"/>
    <lineage>
        <taxon>Bacteria</taxon>
        <taxon>Pseudomonadati</taxon>
        <taxon>Campylobacterota</taxon>
        <taxon>Epsilonproteobacteria</taxon>
        <taxon>Campylobacterales</taxon>
        <taxon>Sulfurospirillaceae</taxon>
        <taxon>Sulfurospirillum</taxon>
    </lineage>
</organism>
<dbReference type="PANTHER" id="PTHR30290">
    <property type="entry name" value="PERIPLASMIC BINDING COMPONENT OF ABC TRANSPORTER"/>
    <property type="match status" value="1"/>
</dbReference>
<dbReference type="InterPro" id="IPR030678">
    <property type="entry name" value="Peptide/Ni-bd"/>
</dbReference>
<dbReference type="SUPFAM" id="SSF53850">
    <property type="entry name" value="Periplasmic binding protein-like II"/>
    <property type="match status" value="1"/>
</dbReference>
<evidence type="ECO:0000256" key="1">
    <source>
        <dbReference type="ARBA" id="ARBA00005695"/>
    </source>
</evidence>
<dbReference type="STRING" id="525898.Sdel_1902"/>
<comment type="similarity">
    <text evidence="1">Belongs to the bacterial solute-binding protein 5 family.</text>
</comment>
<evidence type="ECO:0000313" key="7">
    <source>
        <dbReference type="Proteomes" id="UP000002222"/>
    </source>
</evidence>
<sequence precursor="true">MKTLLWMLIFCLSSVSASTLHLSIAANPSRLNPILSTDATSSEVSRWIFNALLRYDKEGRVVPELAKNYSFIDDTTLVFELREDVTWSDGTPFSAKDILFTYETILSPSIFTPYSSGFTHVLHVKILDPYKIEVKYKYPYFKALEIWMMEVLPEHILRDEKALMTSSFNQSPIGTGSYTLESFAISKNIVLHANANYFIHKPYIDEIIFHYLPDRAAEFMMLKSKKLDIGTLTPLQLERQIDEDFRQYYTIYEESAHSYSYIGFNLKEAKFKDPRVREALSLAIDREALVDILHFGHGKVCTGPFMSGTGAFNAQIEAPKRDIAKAKALLKEAGYDAENPLIFELSTSASGSGSYSAQVLQHQLKEAGVVMKLRVMEWQAFLNTVVLPRKFEAVLMGWSLGLKPDAYSIWHSESQRKGGFNFVGYHNEKVDALIKEAEKTVNQEKFDALYREIFAHIVADNPYLFLVIPNSITAVNKEIHPVSTSLIGIMHNAVDWIKPEL</sequence>
<dbReference type="Gene3D" id="3.40.190.10">
    <property type="entry name" value="Periplasmic binding protein-like II"/>
    <property type="match status" value="1"/>
</dbReference>
<gene>
    <name evidence="6" type="ordered locus">Sdel_1902</name>
</gene>
<name>D1B497_SULD5</name>
<dbReference type="PIRSF" id="PIRSF002741">
    <property type="entry name" value="MppA"/>
    <property type="match status" value="1"/>
</dbReference>
<feature type="domain" description="Solute-binding protein family 5" evidence="5">
    <location>
        <begin position="61"/>
        <end position="415"/>
    </location>
</feature>
<keyword evidence="3 4" id="KW-0732">Signal</keyword>
<accession>D1B497</accession>
<dbReference type="GO" id="GO:0043190">
    <property type="term" value="C:ATP-binding cassette (ABC) transporter complex"/>
    <property type="evidence" value="ECO:0007669"/>
    <property type="project" value="InterPro"/>
</dbReference>
<dbReference type="InterPro" id="IPR000914">
    <property type="entry name" value="SBP_5_dom"/>
</dbReference>
<dbReference type="AlphaFoldDB" id="D1B497"/>
<dbReference type="Pfam" id="PF00496">
    <property type="entry name" value="SBP_bac_5"/>
    <property type="match status" value="1"/>
</dbReference>
<dbReference type="KEGG" id="sdl:Sdel_1902"/>
<dbReference type="HOGENOM" id="CLU_017028_8_6_7"/>
<keyword evidence="2" id="KW-0813">Transport</keyword>
<dbReference type="PANTHER" id="PTHR30290:SF9">
    <property type="entry name" value="OLIGOPEPTIDE-BINDING PROTEIN APPA"/>
    <property type="match status" value="1"/>
</dbReference>
<evidence type="ECO:0000256" key="3">
    <source>
        <dbReference type="ARBA" id="ARBA00022729"/>
    </source>
</evidence>
<dbReference type="CDD" id="cd08514">
    <property type="entry name" value="PBP2_AppA_like"/>
    <property type="match status" value="1"/>
</dbReference>
<reference evidence="6 7" key="2">
    <citation type="journal article" date="2010" name="Stand. Genomic Sci.">
        <title>Complete genome sequence of Sulfurospirillum deleyianum type strain (5175).</title>
        <authorList>
            <person name="Sikorski J."/>
            <person name="Lapidus A."/>
            <person name="Copeland A."/>
            <person name="Glavina Del Rio T."/>
            <person name="Nolan M."/>
            <person name="Lucas S."/>
            <person name="Chen F."/>
            <person name="Tice H."/>
            <person name="Cheng J.F."/>
            <person name="Saunders E."/>
            <person name="Bruce D."/>
            <person name="Goodwin L."/>
            <person name="Pitluck S."/>
            <person name="Ovchinnikova G."/>
            <person name="Pati A."/>
            <person name="Ivanova N."/>
            <person name="Mavromatis K."/>
            <person name="Chen A."/>
            <person name="Palaniappan K."/>
            <person name="Chain P."/>
            <person name="Land M."/>
            <person name="Hauser L."/>
            <person name="Chang Y.J."/>
            <person name="Jeffries C.D."/>
            <person name="Brettin T."/>
            <person name="Detter J.C."/>
            <person name="Han C."/>
            <person name="Rohde M."/>
            <person name="Lang E."/>
            <person name="Spring S."/>
            <person name="Goker M."/>
            <person name="Bristow J."/>
            <person name="Eisen J.A."/>
            <person name="Markowitz V."/>
            <person name="Hugenholtz P."/>
            <person name="Kyrpides N.C."/>
            <person name="Klenk H.P."/>
        </authorList>
    </citation>
    <scope>NUCLEOTIDE SEQUENCE [LARGE SCALE GENOMIC DNA]</scope>
    <source>
        <strain evidence="7">ATCC 51133 / DSM 6946 / 5175</strain>
    </source>
</reference>
<protein>
    <submittedName>
        <fullName evidence="6">Extracellular solute-binding protein family 5</fullName>
    </submittedName>
</protein>
<dbReference type="EMBL" id="CP001816">
    <property type="protein sequence ID" value="ACZ12917.1"/>
    <property type="molecule type" value="Genomic_DNA"/>
</dbReference>
<feature type="chain" id="PRO_5003020389" evidence="4">
    <location>
        <begin position="18"/>
        <end position="501"/>
    </location>
</feature>
<evidence type="ECO:0000259" key="5">
    <source>
        <dbReference type="Pfam" id="PF00496"/>
    </source>
</evidence>
<dbReference type="GO" id="GO:0015833">
    <property type="term" value="P:peptide transport"/>
    <property type="evidence" value="ECO:0007669"/>
    <property type="project" value="TreeGrafter"/>
</dbReference>
<dbReference type="OrthoDB" id="5469165at2"/>
<dbReference type="eggNOG" id="COG0747">
    <property type="taxonomic scope" value="Bacteria"/>
</dbReference>
<dbReference type="GO" id="GO:1904680">
    <property type="term" value="F:peptide transmembrane transporter activity"/>
    <property type="evidence" value="ECO:0007669"/>
    <property type="project" value="TreeGrafter"/>
</dbReference>
<dbReference type="Gene3D" id="3.90.76.10">
    <property type="entry name" value="Dipeptide-binding Protein, Domain 1"/>
    <property type="match status" value="1"/>
</dbReference>
<reference evidence="7" key="1">
    <citation type="submission" date="2009-11" db="EMBL/GenBank/DDBJ databases">
        <title>The complete genome of Sulfurospirillum deleyianum DSM 6946.</title>
        <authorList>
            <consortium name="US DOE Joint Genome Institute (JGI-PGF)"/>
            <person name="Lucas S."/>
            <person name="Copeland A."/>
            <person name="Lapidus A."/>
            <person name="Glavina del Rio T."/>
            <person name="Dalin E."/>
            <person name="Tice H."/>
            <person name="Bruce D."/>
            <person name="Goodwin L."/>
            <person name="Pitluck S."/>
            <person name="Kyrpides N."/>
            <person name="Mavromatis K."/>
            <person name="Ivanova N."/>
            <person name="Ovchinnikova G."/>
            <person name="Munk A.C."/>
            <person name="Lu M."/>
            <person name="Brettin T."/>
            <person name="Detter J.C."/>
            <person name="Han C."/>
            <person name="Tapia R."/>
            <person name="Larimer F."/>
            <person name="Land M."/>
            <person name="Hauser L."/>
            <person name="Markowitz V."/>
            <person name="Cheng J.F."/>
            <person name="Hugenholtz P."/>
            <person name="Woyke T."/>
            <person name="Wu D."/>
            <person name="Aumann P."/>
            <person name="Schneider S."/>
            <person name="Lang E."/>
            <person name="Spring S."/>
            <person name="Klenk H.P."/>
            <person name="Eisen J.A."/>
        </authorList>
    </citation>
    <scope>NUCLEOTIDE SEQUENCE [LARGE SCALE GENOMIC DNA]</scope>
    <source>
        <strain evidence="7">ATCC 51133 / DSM 6946 / 5175</strain>
    </source>
</reference>